<protein>
    <submittedName>
        <fullName evidence="5">Zinc-dependent metalloprotease</fullName>
    </submittedName>
</protein>
<comment type="caution">
    <text evidence="5">The sequence shown here is derived from an EMBL/GenBank/DDBJ whole genome shotgun (WGS) entry which is preliminary data.</text>
</comment>
<feature type="domain" description="DUF5118" evidence="4">
    <location>
        <begin position="67"/>
        <end position="114"/>
    </location>
</feature>
<dbReference type="InterPro" id="IPR024079">
    <property type="entry name" value="MetalloPept_cat_dom_sf"/>
</dbReference>
<feature type="signal peptide" evidence="1">
    <location>
        <begin position="1"/>
        <end position="32"/>
    </location>
</feature>
<gene>
    <name evidence="5" type="ORF">QQ055_09925</name>
</gene>
<evidence type="ECO:0000256" key="1">
    <source>
        <dbReference type="SAM" id="SignalP"/>
    </source>
</evidence>
<dbReference type="Pfam" id="PF17162">
    <property type="entry name" value="DUF5118"/>
    <property type="match status" value="1"/>
</dbReference>
<dbReference type="GO" id="GO:0008237">
    <property type="term" value="F:metallopeptidase activity"/>
    <property type="evidence" value="ECO:0007669"/>
    <property type="project" value="UniProtKB-KW"/>
</dbReference>
<keyword evidence="5" id="KW-0378">Hydrolase</keyword>
<evidence type="ECO:0000259" key="3">
    <source>
        <dbReference type="Pfam" id="PF17148"/>
    </source>
</evidence>
<dbReference type="Proteomes" id="UP001230986">
    <property type="component" value="Unassembled WGS sequence"/>
</dbReference>
<dbReference type="EMBL" id="JASVEJ010000037">
    <property type="protein sequence ID" value="MDL5057767.1"/>
    <property type="molecule type" value="Genomic_DNA"/>
</dbReference>
<dbReference type="PANTHER" id="PTHR38478:SF1">
    <property type="entry name" value="ZINC DEPENDENT METALLOPROTEASE DOMAIN LIPOPROTEIN"/>
    <property type="match status" value="1"/>
</dbReference>
<dbReference type="Pfam" id="PF17148">
    <property type="entry name" value="DUF5117"/>
    <property type="match status" value="1"/>
</dbReference>
<dbReference type="InterPro" id="IPR034032">
    <property type="entry name" value="Zn_MMP-like_bac"/>
</dbReference>
<evidence type="ECO:0000313" key="6">
    <source>
        <dbReference type="Proteomes" id="UP001230986"/>
    </source>
</evidence>
<dbReference type="InterPro" id="IPR033428">
    <property type="entry name" value="DUF5118"/>
</dbReference>
<dbReference type="InterPro" id="IPR032534">
    <property type="entry name" value="EcxA_zinc-bd"/>
</dbReference>
<dbReference type="SUPFAM" id="SSF55486">
    <property type="entry name" value="Metalloproteases ('zincins'), catalytic domain"/>
    <property type="match status" value="1"/>
</dbReference>
<keyword evidence="1" id="KW-0732">Signal</keyword>
<keyword evidence="6" id="KW-1185">Reference proteome</keyword>
<organism evidence="5 6">
    <name type="scientific">Geitlerinema calcuttense NRMC-F 0142</name>
    <dbReference type="NCBI Taxonomy" id="2922238"/>
    <lineage>
        <taxon>Bacteria</taxon>
        <taxon>Bacillati</taxon>
        <taxon>Cyanobacteriota</taxon>
        <taxon>Cyanophyceae</taxon>
        <taxon>Geitlerinematales</taxon>
        <taxon>Geitlerinemataceae</taxon>
        <taxon>Geitlerinema</taxon>
    </lineage>
</organism>
<dbReference type="RefSeq" id="WP_284476313.1">
    <property type="nucleotide sequence ID" value="NZ_JASVEJ010000037.1"/>
</dbReference>
<proteinExistence type="predicted"/>
<accession>A0ABT7M1P3</accession>
<sequence>MNQVFASILSRKLYLGSSLAAIWMAMASPVWAGLPSAGVPSNLGSDKGLVAQSQEESAKEEEESEFKPFNEVVKDARKIEGLFTLYHHRNTGKLYLEIQPEQLNRNFLCVMTLATGIGEAGLFRGMPISDILVQFRRVQNRVQLVVPNVNFRARPGDPVERSLSRAFSDSTLISIPIQSIHPTRKTLLIDFGEVLTRRDLPGIAPALASILGAPYLLDPESSSLGTVEAFPFNVELEAVYRFTSAGNASTSYLPSLPDSRAFNLAVHYSFSELPVSNGYRPRLADERVGYFVTAYKDFSNDSRRDPFVRYINRWHLEKQDPNAPLSPPKEPIVFWIENTVPVEYRDAIQEGVLMWNRAFEQAGFLNAIEVRQMPDDADWNPADIRYNTIRWSATFDSGFLGLGPSRVNPLTGQILDADILIDADVVRFIRREYRTFSNSGNSESLVGATDARHPCTSTLQQLYLRGTQIPQLPTATDVRWPFPGVDLPELCLKMESTRQFSMGAIAMTLLHSIPPSSTEMDKFVNQYLSYLIAHEVGHTLGLRHNFHGSTLLAPEELNNLEMTRTRGMVASVMDYVPVNLAPPGVEQGDYFPVIVGPYDSWAIEYGYKPFNAPNPVAELPYLRQIAQRSGEPELAYAADEDTLAGLDPAANWYDLSNNMLVYSEWQLENAQAMWSRLNRRTPIAGESYSEMRDMFHAVFVYYFQHAMNISLYVGGQSFSRNFAGDGRLPFEAISATKQRQALQTLNQYVFAADAFEFTPQLLNQLAPSRWWHWGTVPIIFPLEYPIGDRIFLLQQIVLRNLLSPVRLSRLRDMELKAEPGKEVLALPELFETLQTGIWTEVVDRNASSRDITSIRRALQREYVEVLIEMVLKNQPVPEDARTLAWYNLHQLRDRINVTLRRSGNLDVYTQAHLAQTRDRINKALEAPLLTR</sequence>
<keyword evidence="5" id="KW-0645">Protease</keyword>
<dbReference type="CDD" id="cd04276">
    <property type="entry name" value="ZnMc_MMP_like_2"/>
    <property type="match status" value="1"/>
</dbReference>
<feature type="domain" description="EcxA zinc-binding" evidence="2">
    <location>
        <begin position="518"/>
        <end position="842"/>
    </location>
</feature>
<dbReference type="PANTHER" id="PTHR38478">
    <property type="entry name" value="PEPTIDASE M1A AND M12B"/>
    <property type="match status" value="1"/>
</dbReference>
<evidence type="ECO:0000259" key="4">
    <source>
        <dbReference type="Pfam" id="PF17162"/>
    </source>
</evidence>
<keyword evidence="5" id="KW-0482">Metalloprotease</keyword>
<dbReference type="Gene3D" id="3.40.390.10">
    <property type="entry name" value="Collagenase (Catalytic Domain)"/>
    <property type="match status" value="1"/>
</dbReference>
<reference evidence="5 6" key="1">
    <citation type="submission" date="2023-06" db="EMBL/GenBank/DDBJ databases">
        <title>Whole genome sequence of Oscillatoria calcuttensis NRMC-F 0142.</title>
        <authorList>
            <person name="Shakena Fathima T."/>
            <person name="Muralitharan G."/>
            <person name="Thajuddin N."/>
        </authorList>
    </citation>
    <scope>NUCLEOTIDE SEQUENCE [LARGE SCALE GENOMIC DNA]</scope>
    <source>
        <strain evidence="5 6">NRMC-F 0142</strain>
    </source>
</reference>
<evidence type="ECO:0000259" key="2">
    <source>
        <dbReference type="Pfam" id="PF16313"/>
    </source>
</evidence>
<name>A0ABT7M1P3_9CYAN</name>
<evidence type="ECO:0000313" key="5">
    <source>
        <dbReference type="EMBL" id="MDL5057767.1"/>
    </source>
</evidence>
<dbReference type="InterPro" id="IPR033413">
    <property type="entry name" value="DUF5117"/>
</dbReference>
<dbReference type="Pfam" id="PF16313">
    <property type="entry name" value="DUF4953"/>
    <property type="match status" value="1"/>
</dbReference>
<feature type="domain" description="DUF5117" evidence="3">
    <location>
        <begin position="126"/>
        <end position="318"/>
    </location>
</feature>
<feature type="chain" id="PRO_5045254652" evidence="1">
    <location>
        <begin position="33"/>
        <end position="931"/>
    </location>
</feature>